<gene>
    <name evidence="1" type="ORF">SPRG_18272</name>
</gene>
<dbReference type="KEGG" id="spar:SPRG_18272"/>
<organism evidence="1 2">
    <name type="scientific">Saprolegnia parasitica (strain CBS 223.65)</name>
    <dbReference type="NCBI Taxonomy" id="695850"/>
    <lineage>
        <taxon>Eukaryota</taxon>
        <taxon>Sar</taxon>
        <taxon>Stramenopiles</taxon>
        <taxon>Oomycota</taxon>
        <taxon>Saprolegniomycetes</taxon>
        <taxon>Saprolegniales</taxon>
        <taxon>Saprolegniaceae</taxon>
        <taxon>Saprolegnia</taxon>
    </lineage>
</organism>
<dbReference type="VEuPathDB" id="FungiDB:SPRG_18272"/>
<dbReference type="OrthoDB" id="77463at2759"/>
<sequence>MAGAHAVYVAHAHLVGAAVVLRQTNMSFLRGALYSVDPENGIAVLLSLDDDAMAVQSRAVMGHAIAAIEEDADGGVDIAALRAHVNARAQTKRFESHEAAQLALQTFLASRCIETTMGAEKQLLVFGGAATISPPYDAFAITSQNDFVAQRLKGLLHEWEAQTTT</sequence>
<dbReference type="GO" id="GO:0005634">
    <property type="term" value="C:nucleus"/>
    <property type="evidence" value="ECO:0007669"/>
    <property type="project" value="InterPro"/>
</dbReference>
<reference evidence="1 2" key="1">
    <citation type="journal article" date="2013" name="PLoS Genet.">
        <title>Distinctive expansion of potential virulence genes in the genome of the oomycete fish pathogen Saprolegnia parasitica.</title>
        <authorList>
            <person name="Jiang R.H."/>
            <person name="de Bruijn I."/>
            <person name="Haas B.J."/>
            <person name="Belmonte R."/>
            <person name="Lobach L."/>
            <person name="Christie J."/>
            <person name="van den Ackerveken G."/>
            <person name="Bottin A."/>
            <person name="Bulone V."/>
            <person name="Diaz-Moreno S.M."/>
            <person name="Dumas B."/>
            <person name="Fan L."/>
            <person name="Gaulin E."/>
            <person name="Govers F."/>
            <person name="Grenville-Briggs L.J."/>
            <person name="Horner N.R."/>
            <person name="Levin J.Z."/>
            <person name="Mammella M."/>
            <person name="Meijer H.J."/>
            <person name="Morris P."/>
            <person name="Nusbaum C."/>
            <person name="Oome S."/>
            <person name="Phillips A.J."/>
            <person name="van Rooyen D."/>
            <person name="Rzeszutek E."/>
            <person name="Saraiva M."/>
            <person name="Secombes C.J."/>
            <person name="Seidl M.F."/>
            <person name="Snel B."/>
            <person name="Stassen J.H."/>
            <person name="Sykes S."/>
            <person name="Tripathy S."/>
            <person name="van den Berg H."/>
            <person name="Vega-Arreguin J.C."/>
            <person name="Wawra S."/>
            <person name="Young S.K."/>
            <person name="Zeng Q."/>
            <person name="Dieguez-Uribeondo J."/>
            <person name="Russ C."/>
            <person name="Tyler B.M."/>
            <person name="van West P."/>
        </authorList>
    </citation>
    <scope>NUCLEOTIDE SEQUENCE [LARGE SCALE GENOMIC DNA]</scope>
    <source>
        <strain evidence="1 2">CBS 223.65</strain>
    </source>
</reference>
<proteinExistence type="predicted"/>
<accession>A0A067BPG9</accession>
<dbReference type="Proteomes" id="UP000030745">
    <property type="component" value="Unassembled WGS sequence"/>
</dbReference>
<dbReference type="GO" id="GO:0000245">
    <property type="term" value="P:spliceosomal complex assembly"/>
    <property type="evidence" value="ECO:0007669"/>
    <property type="project" value="InterPro"/>
</dbReference>
<dbReference type="PANTHER" id="PTHR14710:SF2">
    <property type="entry name" value="GEM-ASSOCIATED PROTEIN 6"/>
    <property type="match status" value="1"/>
</dbReference>
<dbReference type="PANTHER" id="PTHR14710">
    <property type="entry name" value="GEM-ASSOCIATED PROTEIN 6"/>
    <property type="match status" value="1"/>
</dbReference>
<dbReference type="RefSeq" id="XP_012213101.1">
    <property type="nucleotide sequence ID" value="XM_012357711.1"/>
</dbReference>
<dbReference type="GeneID" id="24139797"/>
<dbReference type="GO" id="GO:0000387">
    <property type="term" value="P:spliceosomal snRNP assembly"/>
    <property type="evidence" value="ECO:0007669"/>
    <property type="project" value="TreeGrafter"/>
</dbReference>
<keyword evidence="2" id="KW-1185">Reference proteome</keyword>
<dbReference type="STRING" id="695850.A0A067BPG9"/>
<evidence type="ECO:0000313" key="1">
    <source>
        <dbReference type="EMBL" id="KDO16191.1"/>
    </source>
</evidence>
<protein>
    <submittedName>
        <fullName evidence="1">Uncharacterized protein</fullName>
    </submittedName>
</protein>
<dbReference type="Gene3D" id="2.30.30.100">
    <property type="match status" value="1"/>
</dbReference>
<dbReference type="EMBL" id="KK584274">
    <property type="protein sequence ID" value="KDO16191.1"/>
    <property type="molecule type" value="Genomic_DNA"/>
</dbReference>
<dbReference type="OMA" id="AVMGHAI"/>
<dbReference type="InterPro" id="IPR009422">
    <property type="entry name" value="Gemin6"/>
</dbReference>
<evidence type="ECO:0000313" key="2">
    <source>
        <dbReference type="Proteomes" id="UP000030745"/>
    </source>
</evidence>
<dbReference type="GO" id="GO:0032797">
    <property type="term" value="C:SMN complex"/>
    <property type="evidence" value="ECO:0007669"/>
    <property type="project" value="TreeGrafter"/>
</dbReference>
<dbReference type="AlphaFoldDB" id="A0A067BPG9"/>
<name>A0A067BPG9_SAPPC</name>